<dbReference type="Proteomes" id="UP000014541">
    <property type="component" value="Unassembled WGS sequence"/>
</dbReference>
<name>S3K303_TREMA</name>
<dbReference type="EMBL" id="ATFF01000006">
    <property type="protein sequence ID" value="EPF31311.1"/>
    <property type="molecule type" value="Genomic_DNA"/>
</dbReference>
<comment type="caution">
    <text evidence="1">The sequence shown here is derived from an EMBL/GenBank/DDBJ whole genome shotgun (WGS) entry which is preliminary data.</text>
</comment>
<dbReference type="HOGENOM" id="CLU_171169_0_0_12"/>
<dbReference type="PATRIC" id="fig|1125699.3.peg.1670"/>
<evidence type="ECO:0000313" key="2">
    <source>
        <dbReference type="Proteomes" id="UP000014541"/>
    </source>
</evidence>
<reference evidence="1 2" key="1">
    <citation type="submission" date="2013-04" db="EMBL/GenBank/DDBJ databases">
        <title>The Genome Sequence of Treponema maltophilum ATCC 51939.</title>
        <authorList>
            <consortium name="The Broad Institute Genomics Platform"/>
            <person name="Earl A."/>
            <person name="Ward D."/>
            <person name="Feldgarden M."/>
            <person name="Gevers D."/>
            <person name="Leonetti C."/>
            <person name="Blanton J.M."/>
            <person name="Dewhirst F.E."/>
            <person name="Izard J."/>
            <person name="Walker B."/>
            <person name="Young S."/>
            <person name="Zeng Q."/>
            <person name="Gargeya S."/>
            <person name="Fitzgerald M."/>
            <person name="Haas B."/>
            <person name="Abouelleil A."/>
            <person name="Allen A.W."/>
            <person name="Alvarado L."/>
            <person name="Arachchi H.M."/>
            <person name="Berlin A.M."/>
            <person name="Chapman S.B."/>
            <person name="Gainer-Dewar J."/>
            <person name="Goldberg J."/>
            <person name="Griggs A."/>
            <person name="Gujja S."/>
            <person name="Hansen M."/>
            <person name="Howarth C."/>
            <person name="Imamovic A."/>
            <person name="Ireland A."/>
            <person name="Larimer J."/>
            <person name="McCowan C."/>
            <person name="Murphy C."/>
            <person name="Pearson M."/>
            <person name="Poon T.W."/>
            <person name="Priest M."/>
            <person name="Roberts A."/>
            <person name="Saif S."/>
            <person name="Shea T."/>
            <person name="Sisk P."/>
            <person name="Sykes S."/>
            <person name="Wortman J."/>
            <person name="Nusbaum C."/>
            <person name="Birren B."/>
        </authorList>
    </citation>
    <scope>NUCLEOTIDE SEQUENCE [LARGE SCALE GENOMIC DNA]</scope>
    <source>
        <strain evidence="1 2">ATCC 51939</strain>
    </source>
</reference>
<accession>S3K303</accession>
<dbReference type="eggNOG" id="ENOG50336AV">
    <property type="taxonomic scope" value="Bacteria"/>
</dbReference>
<sequence>MPLTDTIIYDSICVMEKKYSVVLTAKTKKMIRKMPVEIQDVFTLLVEDIKQNGAILKNWRNFSALGKNKYHCHLKYNWVACWIWEKGTFIVEIYYAGSRENAPY</sequence>
<keyword evidence="2" id="KW-1185">Reference proteome</keyword>
<protein>
    <recommendedName>
        <fullName evidence="3">RelE/StbE family addiction module toxin</fullName>
    </recommendedName>
</protein>
<proteinExistence type="predicted"/>
<gene>
    <name evidence="1" type="ORF">HMPREF9194_01656</name>
</gene>
<evidence type="ECO:0000313" key="1">
    <source>
        <dbReference type="EMBL" id="EPF31311.1"/>
    </source>
</evidence>
<organism evidence="1 2">
    <name type="scientific">Treponema maltophilum ATCC 51939</name>
    <dbReference type="NCBI Taxonomy" id="1125699"/>
    <lineage>
        <taxon>Bacteria</taxon>
        <taxon>Pseudomonadati</taxon>
        <taxon>Spirochaetota</taxon>
        <taxon>Spirochaetia</taxon>
        <taxon>Spirochaetales</taxon>
        <taxon>Treponemataceae</taxon>
        <taxon>Treponema</taxon>
    </lineage>
</organism>
<dbReference type="AlphaFoldDB" id="S3K303"/>
<dbReference type="STRING" id="1125699.HMPREF9194_01656"/>
<evidence type="ECO:0008006" key="3">
    <source>
        <dbReference type="Google" id="ProtNLM"/>
    </source>
</evidence>